<comment type="caution">
    <text evidence="1">The sequence shown here is derived from an EMBL/GenBank/DDBJ whole genome shotgun (WGS) entry which is preliminary data.</text>
</comment>
<sequence>MTCFTFYMLRSTDKPPNSINNLQTSTRAEKARSPTVIKIGDLGQIEGVPYNTTELLYLLGCTTAQTVPALGPAEMRQGPPQKFSLGALGPGAAAAEARSGGGGGKTRFVYHVRECGLPAGDRASVVFALHANPSMVHGTWYIGRWLGRLAMGESRDGSPIRYGHIMRQSAFPGFAWN</sequence>
<protein>
    <submittedName>
        <fullName evidence="1">Uncharacterized protein</fullName>
    </submittedName>
</protein>
<accession>A0AA38IWP5</accession>
<evidence type="ECO:0000313" key="1">
    <source>
        <dbReference type="EMBL" id="KAJ3663108.1"/>
    </source>
</evidence>
<name>A0AA38IWP5_9CUCU</name>
<dbReference type="EMBL" id="JALNTZ010000002">
    <property type="protein sequence ID" value="KAJ3663108.1"/>
    <property type="molecule type" value="Genomic_DNA"/>
</dbReference>
<reference evidence="1" key="1">
    <citation type="journal article" date="2023" name="G3 (Bethesda)">
        <title>Whole genome assemblies of Zophobas morio and Tenebrio molitor.</title>
        <authorList>
            <person name="Kaur S."/>
            <person name="Stinson S.A."/>
            <person name="diCenzo G.C."/>
        </authorList>
    </citation>
    <scope>NUCLEOTIDE SEQUENCE</scope>
    <source>
        <strain evidence="1">QUZm001</strain>
    </source>
</reference>
<proteinExistence type="predicted"/>
<organism evidence="1 2">
    <name type="scientific">Zophobas morio</name>
    <dbReference type="NCBI Taxonomy" id="2755281"/>
    <lineage>
        <taxon>Eukaryota</taxon>
        <taxon>Metazoa</taxon>
        <taxon>Ecdysozoa</taxon>
        <taxon>Arthropoda</taxon>
        <taxon>Hexapoda</taxon>
        <taxon>Insecta</taxon>
        <taxon>Pterygota</taxon>
        <taxon>Neoptera</taxon>
        <taxon>Endopterygota</taxon>
        <taxon>Coleoptera</taxon>
        <taxon>Polyphaga</taxon>
        <taxon>Cucujiformia</taxon>
        <taxon>Tenebrionidae</taxon>
        <taxon>Zophobas</taxon>
    </lineage>
</organism>
<dbReference type="AlphaFoldDB" id="A0AA38IWP5"/>
<evidence type="ECO:0000313" key="2">
    <source>
        <dbReference type="Proteomes" id="UP001168821"/>
    </source>
</evidence>
<gene>
    <name evidence="1" type="ORF">Zmor_007417</name>
</gene>
<dbReference type="Proteomes" id="UP001168821">
    <property type="component" value="Unassembled WGS sequence"/>
</dbReference>
<keyword evidence="2" id="KW-1185">Reference proteome</keyword>